<name>A0A931EBK0_9BACT</name>
<dbReference type="InterPro" id="IPR046525">
    <property type="entry name" value="DUF6702"/>
</dbReference>
<proteinExistence type="predicted"/>
<organism evidence="1 2">
    <name type="scientific">Panacibacter microcysteis</name>
    <dbReference type="NCBI Taxonomy" id="2793269"/>
    <lineage>
        <taxon>Bacteria</taxon>
        <taxon>Pseudomonadati</taxon>
        <taxon>Bacteroidota</taxon>
        <taxon>Chitinophagia</taxon>
        <taxon>Chitinophagales</taxon>
        <taxon>Chitinophagaceae</taxon>
        <taxon>Panacibacter</taxon>
    </lineage>
</organism>
<dbReference type="Pfam" id="PF20420">
    <property type="entry name" value="DUF6702"/>
    <property type="match status" value="1"/>
</dbReference>
<reference evidence="1" key="1">
    <citation type="submission" date="2020-11" db="EMBL/GenBank/DDBJ databases">
        <title>Bacterial whole genome sequence for Panacibacter sp. DH6.</title>
        <authorList>
            <person name="Le V."/>
            <person name="Ko S."/>
            <person name="Ahn C.-Y."/>
            <person name="Oh H.-M."/>
        </authorList>
    </citation>
    <scope>NUCLEOTIDE SEQUENCE</scope>
    <source>
        <strain evidence="1">DH6</strain>
    </source>
</reference>
<dbReference type="RefSeq" id="WP_196991657.1">
    <property type="nucleotide sequence ID" value="NZ_JADWYR010000002.1"/>
</dbReference>
<evidence type="ECO:0000313" key="1">
    <source>
        <dbReference type="EMBL" id="MBG9377581.1"/>
    </source>
</evidence>
<dbReference type="Proteomes" id="UP000628448">
    <property type="component" value="Unassembled WGS sequence"/>
</dbReference>
<accession>A0A931EBK0</accession>
<protein>
    <submittedName>
        <fullName evidence="1">Uncharacterized protein</fullName>
    </submittedName>
</protein>
<dbReference type="AlphaFoldDB" id="A0A931EBK0"/>
<sequence length="162" mass="19196">MATILHQWLLIAYTAMIHPFYVSMTDINYNDKNKSLEISVRIFTDDFEQTLRKSHQDKIDILYPANQELMNKYVSAYIQQHLQLKVNDKPVQLNFVGYEQQSESIWSYFEVQQVAQVNKLAIMNDLLHEYNNNQINMMHVKVKEAEKSNKLNYPENIAVFTF</sequence>
<keyword evidence="2" id="KW-1185">Reference proteome</keyword>
<evidence type="ECO:0000313" key="2">
    <source>
        <dbReference type="Proteomes" id="UP000628448"/>
    </source>
</evidence>
<gene>
    <name evidence="1" type="ORF">I5907_15155</name>
</gene>
<dbReference type="EMBL" id="JADWYR010000002">
    <property type="protein sequence ID" value="MBG9377581.1"/>
    <property type="molecule type" value="Genomic_DNA"/>
</dbReference>
<comment type="caution">
    <text evidence="1">The sequence shown here is derived from an EMBL/GenBank/DDBJ whole genome shotgun (WGS) entry which is preliminary data.</text>
</comment>